<dbReference type="EMBL" id="RKMH01000001">
    <property type="protein sequence ID" value="RPA66142.1"/>
    <property type="molecule type" value="Genomic_DNA"/>
</dbReference>
<proteinExistence type="predicted"/>
<sequence>MAPDTDDGLSVFDALTQDLDPTPPGWCAAIPAWRGPTRICGDRPAAMLPLLPGSSHSGRTAGASESAD</sequence>
<name>A0A3N4GTK6_9ACTN</name>
<protein>
    <submittedName>
        <fullName evidence="1">Uncharacterized protein</fullName>
    </submittedName>
</protein>
<dbReference type="AlphaFoldDB" id="A0A3N4GTK6"/>
<accession>A0A3N4GTK6</accession>
<gene>
    <name evidence="1" type="ORF">EF294_00700</name>
</gene>
<evidence type="ECO:0000313" key="2">
    <source>
        <dbReference type="Proteomes" id="UP000267536"/>
    </source>
</evidence>
<comment type="caution">
    <text evidence="1">The sequence shown here is derived from an EMBL/GenBank/DDBJ whole genome shotgun (WGS) entry which is preliminary data.</text>
</comment>
<evidence type="ECO:0000313" key="1">
    <source>
        <dbReference type="EMBL" id="RPA66142.1"/>
    </source>
</evidence>
<keyword evidence="2" id="KW-1185">Reference proteome</keyword>
<reference evidence="1 2" key="1">
    <citation type="submission" date="2018-11" db="EMBL/GenBank/DDBJ databases">
        <title>Draft genome sequence of Gordonia sp. RS15-1S isolated from rice stems.</title>
        <authorList>
            <person name="Muangham S."/>
        </authorList>
    </citation>
    <scope>NUCLEOTIDE SEQUENCE [LARGE SCALE GENOMIC DNA]</scope>
    <source>
        <strain evidence="1 2">RS15-1S</strain>
    </source>
</reference>
<organism evidence="1 2">
    <name type="scientific">Gordonia oryzae</name>
    <dbReference type="NCBI Taxonomy" id="2487349"/>
    <lineage>
        <taxon>Bacteria</taxon>
        <taxon>Bacillati</taxon>
        <taxon>Actinomycetota</taxon>
        <taxon>Actinomycetes</taxon>
        <taxon>Mycobacteriales</taxon>
        <taxon>Gordoniaceae</taxon>
        <taxon>Gordonia</taxon>
    </lineage>
</organism>
<dbReference type="Proteomes" id="UP000267536">
    <property type="component" value="Unassembled WGS sequence"/>
</dbReference>